<keyword evidence="14" id="KW-1185">Reference proteome</keyword>
<keyword evidence="5 10" id="KW-0547">Nucleotide-binding</keyword>
<keyword evidence="6 13" id="KW-0418">Kinase</keyword>
<dbReference type="Pfam" id="PF00069">
    <property type="entry name" value="Pkinase"/>
    <property type="match status" value="1"/>
</dbReference>
<proteinExistence type="inferred from homology"/>
<comment type="catalytic activity">
    <reaction evidence="9">
        <text>L-seryl-[protein] + ATP = O-phospho-L-seryl-[protein] + ADP + H(+)</text>
        <dbReference type="Rhea" id="RHEA:17989"/>
        <dbReference type="Rhea" id="RHEA-COMP:9863"/>
        <dbReference type="Rhea" id="RHEA-COMP:11604"/>
        <dbReference type="ChEBI" id="CHEBI:15378"/>
        <dbReference type="ChEBI" id="CHEBI:29999"/>
        <dbReference type="ChEBI" id="CHEBI:30616"/>
        <dbReference type="ChEBI" id="CHEBI:83421"/>
        <dbReference type="ChEBI" id="CHEBI:456216"/>
        <dbReference type="EC" id="2.7.11.1"/>
    </reaction>
</comment>
<dbReference type="InterPro" id="IPR000719">
    <property type="entry name" value="Prot_kinase_dom"/>
</dbReference>
<dbReference type="PROSITE" id="PS00108">
    <property type="entry name" value="PROTEIN_KINASE_ST"/>
    <property type="match status" value="1"/>
</dbReference>
<keyword evidence="3" id="KW-0723">Serine/threonine-protein kinase</keyword>
<evidence type="ECO:0000256" key="2">
    <source>
        <dbReference type="ARBA" id="ARBA00012513"/>
    </source>
</evidence>
<evidence type="ECO:0000256" key="9">
    <source>
        <dbReference type="ARBA" id="ARBA00048679"/>
    </source>
</evidence>
<dbReference type="EMBL" id="LSBJ02000007">
    <property type="protein sequence ID" value="OAQ61561.1"/>
    <property type="molecule type" value="Genomic_DNA"/>
</dbReference>
<dbReference type="Gene3D" id="3.30.200.20">
    <property type="entry name" value="Phosphorylase Kinase, domain 1"/>
    <property type="match status" value="1"/>
</dbReference>
<dbReference type="SMART" id="SM00220">
    <property type="entry name" value="S_TKc"/>
    <property type="match status" value="1"/>
</dbReference>
<dbReference type="EC" id="2.7.11.1" evidence="2"/>
<keyword evidence="4" id="KW-0808">Transferase</keyword>
<evidence type="ECO:0000256" key="11">
    <source>
        <dbReference type="SAM" id="MobiDB-lite"/>
    </source>
</evidence>
<dbReference type="STRING" id="1380566.A0A179F8F6"/>
<dbReference type="RefSeq" id="XP_018139265.1">
    <property type="nucleotide sequence ID" value="XM_018287927.1"/>
</dbReference>
<dbReference type="InterPro" id="IPR050660">
    <property type="entry name" value="NEK_Ser/Thr_kinase"/>
</dbReference>
<evidence type="ECO:0000259" key="12">
    <source>
        <dbReference type="PROSITE" id="PS50011"/>
    </source>
</evidence>
<dbReference type="GO" id="GO:0005524">
    <property type="term" value="F:ATP binding"/>
    <property type="evidence" value="ECO:0007669"/>
    <property type="project" value="UniProtKB-UniRule"/>
</dbReference>
<comment type="similarity">
    <text evidence="1">Belongs to the protein kinase superfamily. NEK Ser/Thr protein kinase family. NIMA subfamily.</text>
</comment>
<evidence type="ECO:0000256" key="6">
    <source>
        <dbReference type="ARBA" id="ARBA00022777"/>
    </source>
</evidence>
<dbReference type="PANTHER" id="PTHR43671:SF98">
    <property type="entry name" value="SERINE_THREONINE-PROTEIN KINASE NEK11"/>
    <property type="match status" value="1"/>
</dbReference>
<dbReference type="GO" id="GO:0005634">
    <property type="term" value="C:nucleus"/>
    <property type="evidence" value="ECO:0007669"/>
    <property type="project" value="TreeGrafter"/>
</dbReference>
<dbReference type="AlphaFoldDB" id="A0A179F8F6"/>
<evidence type="ECO:0000256" key="4">
    <source>
        <dbReference type="ARBA" id="ARBA00022679"/>
    </source>
</evidence>
<accession>A0A179F8F6</accession>
<sequence>MGSHMQVQPHAETLFHLVPTNLVAEEALQHPDNRRFVSTSEEGRFGLEVGFHVPSTARGHVITRLGRNADIILRSSTPSNPMSAVHVAFEFHPATELVRLSVRSKRLASVEFGILHTQGNAASNRAEMGKITGDGVILYGQNYRLIIEHYTFNLVWKHFSQDLGANTESLRALAVRGYYTSLQRVQNVRSRDRPTEYDHSEALSWHITRLSTTKDAPLQDIKALRTILGKGSFGMVYEAVDRVTGNTFAVKVVSLERNADDAQAQAARACLHREIKVMQRLKHKHIIEYLGHQLLDTLKPEIFMPRRKGNLKSLAEERDLPMTHQDLIFQVAEQMLSALDYLECQGSLIHRDIKPENILYSPEGEKNYLFQLADFGLANYLTLATTFCGTGHYQAPELYPGVSGIDAPQSHKMDVWSLVATLVAVHPATDFPPKTPTSYAVILRTLVRYASESIFEPMGRENPARRASAAQMLVKLFDGRGLTTPLSRVPPIPPPENQVPAAHVVSNHGRPGSRDRVHNTRQQARRTPRVQPLITYPPELRTARRNPQRALQPRPNGVRGGGISKRQGEPRQSQRTPVYDYRMDLN</sequence>
<evidence type="ECO:0000256" key="1">
    <source>
        <dbReference type="ARBA" id="ARBA00010886"/>
    </source>
</evidence>
<evidence type="ECO:0000313" key="14">
    <source>
        <dbReference type="Proteomes" id="UP000078397"/>
    </source>
</evidence>
<feature type="binding site" evidence="10">
    <location>
        <position position="251"/>
    </location>
    <ligand>
        <name>ATP</name>
        <dbReference type="ChEBI" id="CHEBI:30616"/>
    </ligand>
</feature>
<evidence type="ECO:0000313" key="13">
    <source>
        <dbReference type="EMBL" id="OAQ61561.1"/>
    </source>
</evidence>
<dbReference type="CDD" id="cd00180">
    <property type="entry name" value="PKc"/>
    <property type="match status" value="1"/>
</dbReference>
<feature type="domain" description="Protein kinase" evidence="12">
    <location>
        <begin position="222"/>
        <end position="478"/>
    </location>
</feature>
<dbReference type="OrthoDB" id="5141198at2759"/>
<keyword evidence="7 10" id="KW-0067">ATP-binding</keyword>
<protein>
    <recommendedName>
        <fullName evidence="2">non-specific serine/threonine protein kinase</fullName>
        <ecNumber evidence="2">2.7.11.1</ecNumber>
    </recommendedName>
</protein>
<reference evidence="13 14" key="1">
    <citation type="journal article" date="2016" name="PLoS Pathog.">
        <title>Biosynthesis of antibiotic leucinostatins in bio-control fungus Purpureocillium lilacinum and their inhibition on phytophthora revealed by genome mining.</title>
        <authorList>
            <person name="Wang G."/>
            <person name="Liu Z."/>
            <person name="Lin R."/>
            <person name="Li E."/>
            <person name="Mao Z."/>
            <person name="Ling J."/>
            <person name="Yang Y."/>
            <person name="Yin W.B."/>
            <person name="Xie B."/>
        </authorList>
    </citation>
    <scope>NUCLEOTIDE SEQUENCE [LARGE SCALE GENOMIC DNA]</scope>
    <source>
        <strain evidence="13">170</strain>
    </source>
</reference>
<evidence type="ECO:0000256" key="7">
    <source>
        <dbReference type="ARBA" id="ARBA00022840"/>
    </source>
</evidence>
<comment type="caution">
    <text evidence="13">The sequence shown here is derived from an EMBL/GenBank/DDBJ whole genome shotgun (WGS) entry which is preliminary data.</text>
</comment>
<evidence type="ECO:0000256" key="3">
    <source>
        <dbReference type="ARBA" id="ARBA00022527"/>
    </source>
</evidence>
<organism evidence="13 14">
    <name type="scientific">Pochonia chlamydosporia 170</name>
    <dbReference type="NCBI Taxonomy" id="1380566"/>
    <lineage>
        <taxon>Eukaryota</taxon>
        <taxon>Fungi</taxon>
        <taxon>Dikarya</taxon>
        <taxon>Ascomycota</taxon>
        <taxon>Pezizomycotina</taxon>
        <taxon>Sordariomycetes</taxon>
        <taxon>Hypocreomycetidae</taxon>
        <taxon>Hypocreales</taxon>
        <taxon>Clavicipitaceae</taxon>
        <taxon>Pochonia</taxon>
    </lineage>
</organism>
<dbReference type="Proteomes" id="UP000078397">
    <property type="component" value="Unassembled WGS sequence"/>
</dbReference>
<dbReference type="SUPFAM" id="SSF56112">
    <property type="entry name" value="Protein kinase-like (PK-like)"/>
    <property type="match status" value="1"/>
</dbReference>
<dbReference type="PANTHER" id="PTHR43671">
    <property type="entry name" value="SERINE/THREONINE-PROTEIN KINASE NEK"/>
    <property type="match status" value="1"/>
</dbReference>
<evidence type="ECO:0000256" key="8">
    <source>
        <dbReference type="ARBA" id="ARBA00047899"/>
    </source>
</evidence>
<dbReference type="InterPro" id="IPR011009">
    <property type="entry name" value="Kinase-like_dom_sf"/>
</dbReference>
<evidence type="ECO:0000256" key="10">
    <source>
        <dbReference type="PROSITE-ProRule" id="PRU10141"/>
    </source>
</evidence>
<dbReference type="PROSITE" id="PS00107">
    <property type="entry name" value="PROTEIN_KINASE_ATP"/>
    <property type="match status" value="1"/>
</dbReference>
<dbReference type="KEGG" id="pchm:VFPPC_09385"/>
<feature type="region of interest" description="Disordered" evidence="11">
    <location>
        <begin position="490"/>
        <end position="586"/>
    </location>
</feature>
<name>A0A179F8F6_METCM</name>
<dbReference type="PROSITE" id="PS50011">
    <property type="entry name" value="PROTEIN_KINASE_DOM"/>
    <property type="match status" value="1"/>
</dbReference>
<evidence type="ECO:0000256" key="5">
    <source>
        <dbReference type="ARBA" id="ARBA00022741"/>
    </source>
</evidence>
<comment type="catalytic activity">
    <reaction evidence="8">
        <text>L-threonyl-[protein] + ATP = O-phospho-L-threonyl-[protein] + ADP + H(+)</text>
        <dbReference type="Rhea" id="RHEA:46608"/>
        <dbReference type="Rhea" id="RHEA-COMP:11060"/>
        <dbReference type="Rhea" id="RHEA-COMP:11605"/>
        <dbReference type="ChEBI" id="CHEBI:15378"/>
        <dbReference type="ChEBI" id="CHEBI:30013"/>
        <dbReference type="ChEBI" id="CHEBI:30616"/>
        <dbReference type="ChEBI" id="CHEBI:61977"/>
        <dbReference type="ChEBI" id="CHEBI:456216"/>
        <dbReference type="EC" id="2.7.11.1"/>
    </reaction>
</comment>
<dbReference type="GeneID" id="28851921"/>
<gene>
    <name evidence="13" type="ORF">VFPPC_09385</name>
</gene>
<dbReference type="InterPro" id="IPR017441">
    <property type="entry name" value="Protein_kinase_ATP_BS"/>
</dbReference>
<dbReference type="GO" id="GO:0004674">
    <property type="term" value="F:protein serine/threonine kinase activity"/>
    <property type="evidence" value="ECO:0007669"/>
    <property type="project" value="UniProtKB-KW"/>
</dbReference>
<dbReference type="InterPro" id="IPR008271">
    <property type="entry name" value="Ser/Thr_kinase_AS"/>
</dbReference>
<dbReference type="Gene3D" id="1.10.510.10">
    <property type="entry name" value="Transferase(Phosphotransferase) domain 1"/>
    <property type="match status" value="1"/>
</dbReference>